<dbReference type="AlphaFoldDB" id="A0A0X3NX03"/>
<gene>
    <name evidence="2" type="ORF">TR165543</name>
</gene>
<keyword evidence="1" id="KW-0812">Transmembrane</keyword>
<protein>
    <submittedName>
        <fullName evidence="2">Uncharacterized protein</fullName>
    </submittedName>
</protein>
<evidence type="ECO:0000256" key="1">
    <source>
        <dbReference type="SAM" id="Phobius"/>
    </source>
</evidence>
<evidence type="ECO:0000313" key="2">
    <source>
        <dbReference type="EMBL" id="JAP42067.1"/>
    </source>
</evidence>
<organism evidence="2">
    <name type="scientific">Schistocephalus solidus</name>
    <name type="common">Tapeworm</name>
    <dbReference type="NCBI Taxonomy" id="70667"/>
    <lineage>
        <taxon>Eukaryota</taxon>
        <taxon>Metazoa</taxon>
        <taxon>Spiralia</taxon>
        <taxon>Lophotrochozoa</taxon>
        <taxon>Platyhelminthes</taxon>
        <taxon>Cestoda</taxon>
        <taxon>Eucestoda</taxon>
        <taxon>Diphyllobothriidea</taxon>
        <taxon>Diphyllobothriidae</taxon>
        <taxon>Schistocephalus</taxon>
    </lineage>
</organism>
<keyword evidence="1" id="KW-1133">Transmembrane helix</keyword>
<accession>A0A0X3NX03</accession>
<reference evidence="2" key="1">
    <citation type="submission" date="2016-01" db="EMBL/GenBank/DDBJ databases">
        <title>Reference transcriptome for the parasite Schistocephalus solidus: insights into the molecular evolution of parasitism.</title>
        <authorList>
            <person name="Hebert F.O."/>
            <person name="Grambauer S."/>
            <person name="Barber I."/>
            <person name="Landry C.R."/>
            <person name="Aubin-Horth N."/>
        </authorList>
    </citation>
    <scope>NUCLEOTIDE SEQUENCE</scope>
</reference>
<proteinExistence type="predicted"/>
<dbReference type="EMBL" id="GEEE01021158">
    <property type="protein sequence ID" value="JAP42067.1"/>
    <property type="molecule type" value="Transcribed_RNA"/>
</dbReference>
<feature type="transmembrane region" description="Helical" evidence="1">
    <location>
        <begin position="89"/>
        <end position="107"/>
    </location>
</feature>
<sequence length="134" mass="14761">MEGCSIQIGLYINIEVWTRENGAEDVASIGSGCLQEFQFRRRQRIPVQSGDHVTVLIGVLRARHHGESVVPNVQVCSFALQLLHFISPFVYVLLGLTLNVGVVSICTKRYDSAKSLSLIGQKAPSACQLMTRFA</sequence>
<name>A0A0X3NX03_SCHSO</name>
<keyword evidence="1" id="KW-0472">Membrane</keyword>